<name>A0A8T0VNM5_PANVG</name>
<organism evidence="2 3">
    <name type="scientific">Panicum virgatum</name>
    <name type="common">Blackwell switchgrass</name>
    <dbReference type="NCBI Taxonomy" id="38727"/>
    <lineage>
        <taxon>Eukaryota</taxon>
        <taxon>Viridiplantae</taxon>
        <taxon>Streptophyta</taxon>
        <taxon>Embryophyta</taxon>
        <taxon>Tracheophyta</taxon>
        <taxon>Spermatophyta</taxon>
        <taxon>Magnoliopsida</taxon>
        <taxon>Liliopsida</taxon>
        <taxon>Poales</taxon>
        <taxon>Poaceae</taxon>
        <taxon>PACMAD clade</taxon>
        <taxon>Panicoideae</taxon>
        <taxon>Panicodae</taxon>
        <taxon>Paniceae</taxon>
        <taxon>Panicinae</taxon>
        <taxon>Panicum</taxon>
        <taxon>Panicum sect. Hiantes</taxon>
    </lineage>
</organism>
<reference evidence="2" key="1">
    <citation type="submission" date="2020-05" db="EMBL/GenBank/DDBJ databases">
        <title>WGS assembly of Panicum virgatum.</title>
        <authorList>
            <person name="Lovell J.T."/>
            <person name="Jenkins J."/>
            <person name="Shu S."/>
            <person name="Juenger T.E."/>
            <person name="Schmutz J."/>
        </authorList>
    </citation>
    <scope>NUCLEOTIDE SEQUENCE</scope>
    <source>
        <strain evidence="2">AP13</strain>
    </source>
</reference>
<evidence type="ECO:0000313" key="2">
    <source>
        <dbReference type="EMBL" id="KAG2638441.1"/>
    </source>
</evidence>
<comment type="caution">
    <text evidence="2">The sequence shown here is derived from an EMBL/GenBank/DDBJ whole genome shotgun (WGS) entry which is preliminary data.</text>
</comment>
<dbReference type="EMBL" id="CM029040">
    <property type="protein sequence ID" value="KAG2638441.1"/>
    <property type="molecule type" value="Genomic_DNA"/>
</dbReference>
<evidence type="ECO:0000313" key="3">
    <source>
        <dbReference type="Proteomes" id="UP000823388"/>
    </source>
</evidence>
<proteinExistence type="predicted"/>
<accession>A0A8T0VNM5</accession>
<feature type="compositionally biased region" description="Acidic residues" evidence="1">
    <location>
        <begin position="178"/>
        <end position="192"/>
    </location>
</feature>
<protein>
    <recommendedName>
        <fullName evidence="4">CCHC-type domain-containing protein</fullName>
    </recommendedName>
</protein>
<feature type="region of interest" description="Disordered" evidence="1">
    <location>
        <begin position="368"/>
        <end position="414"/>
    </location>
</feature>
<evidence type="ECO:0000256" key="1">
    <source>
        <dbReference type="SAM" id="MobiDB-lite"/>
    </source>
</evidence>
<feature type="region of interest" description="Disordered" evidence="1">
    <location>
        <begin position="333"/>
        <end position="353"/>
    </location>
</feature>
<gene>
    <name evidence="2" type="ORF">PVAP13_2NG594620</name>
</gene>
<feature type="compositionally biased region" description="Basic residues" evidence="1">
    <location>
        <begin position="393"/>
        <end position="414"/>
    </location>
</feature>
<keyword evidence="3" id="KW-1185">Reference proteome</keyword>
<feature type="region of interest" description="Disordered" evidence="1">
    <location>
        <begin position="289"/>
        <end position="309"/>
    </location>
</feature>
<evidence type="ECO:0008006" key="4">
    <source>
        <dbReference type="Google" id="ProtNLM"/>
    </source>
</evidence>
<feature type="region of interest" description="Disordered" evidence="1">
    <location>
        <begin position="99"/>
        <end position="126"/>
    </location>
</feature>
<dbReference type="AlphaFoldDB" id="A0A8T0VNM5"/>
<feature type="compositionally biased region" description="Acidic residues" evidence="1">
    <location>
        <begin position="113"/>
        <end position="126"/>
    </location>
</feature>
<dbReference type="Proteomes" id="UP000823388">
    <property type="component" value="Chromosome 2N"/>
</dbReference>
<feature type="region of interest" description="Disordered" evidence="1">
    <location>
        <begin position="153"/>
        <end position="192"/>
    </location>
</feature>
<sequence length="414" mass="45850">MAKLTGLITVRERHDLSDGLSLIASDNEARLMISVISKVSNFVVFFDHDDNISGINWEDIVTNPIAELPKVMSPSKVQNARAEKLPAFYSNVPKVGTAAGTTAAGPSVVTRDEEMESDSDSDFVDSDYDLEDQDDDLFVENVDEDVIDQGAARGKKIGKGESTSARKLKKKMSTGDDVSSDEDDLYLPDSDGEDQVSKKFKSFRDADLENPVFKVGMIFDSVQMLRKAVTEYNLKHRVLCEALVLKFSATFQRFLIAYGPTIWPTNDKSMWQRVGGPDILPPVYEKKVGRPAKNRRKQPQEVEGKYGPKMSKHGTIITCSYCGDQGHNRGGCSMRKAGSRPKLVAQRNQKESQPLLSQMTDTMMSQLDAEVTSHFRYTNKPSSRPVPPTTATKKGKKAMKPSKKANKAPAKKKA</sequence>